<feature type="non-terminal residue" evidence="1">
    <location>
        <position position="1"/>
    </location>
</feature>
<organism evidence="1 2">
    <name type="scientific">Adineta steineri</name>
    <dbReference type="NCBI Taxonomy" id="433720"/>
    <lineage>
        <taxon>Eukaryota</taxon>
        <taxon>Metazoa</taxon>
        <taxon>Spiralia</taxon>
        <taxon>Gnathifera</taxon>
        <taxon>Rotifera</taxon>
        <taxon>Eurotatoria</taxon>
        <taxon>Bdelloidea</taxon>
        <taxon>Adinetida</taxon>
        <taxon>Adinetidae</taxon>
        <taxon>Adineta</taxon>
    </lineage>
</organism>
<name>A0A815UF17_9BILA</name>
<dbReference type="Proteomes" id="UP000663891">
    <property type="component" value="Unassembled WGS sequence"/>
</dbReference>
<dbReference type="EMBL" id="CAJNON010002903">
    <property type="protein sequence ID" value="CAF1518606.1"/>
    <property type="molecule type" value="Genomic_DNA"/>
</dbReference>
<evidence type="ECO:0000313" key="1">
    <source>
        <dbReference type="EMBL" id="CAF1518606.1"/>
    </source>
</evidence>
<dbReference type="AlphaFoldDB" id="A0A815UF17"/>
<reference evidence="1" key="1">
    <citation type="submission" date="2021-02" db="EMBL/GenBank/DDBJ databases">
        <authorList>
            <person name="Nowell W R."/>
        </authorList>
    </citation>
    <scope>NUCLEOTIDE SEQUENCE</scope>
</reference>
<dbReference type="OrthoDB" id="204305at2759"/>
<sequence length="57" mass="6401">KNGYGHKSEAFPTQRPSANETNCFVGCVRPCCGTGKMPFGHCPKECRPKDHPEWIYC</sequence>
<accession>A0A815UF17</accession>
<gene>
    <name evidence="1" type="ORF">VCS650_LOCUS43164</name>
</gene>
<comment type="caution">
    <text evidence="1">The sequence shown here is derived from an EMBL/GenBank/DDBJ whole genome shotgun (WGS) entry which is preliminary data.</text>
</comment>
<evidence type="ECO:0000313" key="2">
    <source>
        <dbReference type="Proteomes" id="UP000663891"/>
    </source>
</evidence>
<protein>
    <submittedName>
        <fullName evidence="1">Uncharacterized protein</fullName>
    </submittedName>
</protein>
<proteinExistence type="predicted"/>